<dbReference type="PANTHER" id="PTHR43792:SF8">
    <property type="entry name" value="[RIBOSOMAL PROTEIN US5]-ALANINE N-ACETYLTRANSFERASE"/>
    <property type="match status" value="1"/>
</dbReference>
<dbReference type="RefSeq" id="WP_286999536.1">
    <property type="nucleotide sequence ID" value="NZ_DALYTO010000022.1"/>
</dbReference>
<dbReference type="GO" id="GO:0016746">
    <property type="term" value="F:acyltransferase activity"/>
    <property type="evidence" value="ECO:0007669"/>
    <property type="project" value="UniProtKB-KW"/>
</dbReference>
<dbReference type="InterPro" id="IPR051531">
    <property type="entry name" value="N-acetyltransferase"/>
</dbReference>
<keyword evidence="1 5" id="KW-0808">Transferase</keyword>
<gene>
    <name evidence="5" type="ORF">ACBP88_04130</name>
</gene>
<evidence type="ECO:0000256" key="1">
    <source>
        <dbReference type="ARBA" id="ARBA00022679"/>
    </source>
</evidence>
<dbReference type="Proteomes" id="UP001567350">
    <property type="component" value="Unassembled WGS sequence"/>
</dbReference>
<dbReference type="SUPFAM" id="SSF55729">
    <property type="entry name" value="Acyl-CoA N-acyltransferases (Nat)"/>
    <property type="match status" value="1"/>
</dbReference>
<evidence type="ECO:0000259" key="4">
    <source>
        <dbReference type="PROSITE" id="PS51186"/>
    </source>
</evidence>
<dbReference type="Pfam" id="PF13302">
    <property type="entry name" value="Acetyltransf_3"/>
    <property type="match status" value="1"/>
</dbReference>
<sequence length="178" mass="20509">MELTLLREQDATTLWAFENQHRLYFENWINPRADSFYTPEGFDQALQTALRQQAADQAFHYLIWLGGELVGRINLTQVRRDHFHSASLGYRIAPSHSGQGLASEAVKLVMQKAFQVHHLQRLEATARPENPASIRVLLKNGFQQFGHSRCSLQLHRQWFDLLYFEAHAPGFQRPGAVL</sequence>
<dbReference type="PROSITE" id="PS51186">
    <property type="entry name" value="GNAT"/>
    <property type="match status" value="1"/>
</dbReference>
<evidence type="ECO:0000256" key="3">
    <source>
        <dbReference type="ARBA" id="ARBA00038502"/>
    </source>
</evidence>
<name>A0ABV4ICX7_9BURK</name>
<evidence type="ECO:0000313" key="6">
    <source>
        <dbReference type="Proteomes" id="UP001567350"/>
    </source>
</evidence>
<evidence type="ECO:0000256" key="2">
    <source>
        <dbReference type="ARBA" id="ARBA00023315"/>
    </source>
</evidence>
<dbReference type="EMBL" id="JBGJLR010000003">
    <property type="protein sequence ID" value="MEZ2738655.1"/>
    <property type="molecule type" value="Genomic_DNA"/>
</dbReference>
<organism evidence="5 6">
    <name type="scientific">Comamonas jiangduensis</name>
    <dbReference type="NCBI Taxonomy" id="1194168"/>
    <lineage>
        <taxon>Bacteria</taxon>
        <taxon>Pseudomonadati</taxon>
        <taxon>Pseudomonadota</taxon>
        <taxon>Betaproteobacteria</taxon>
        <taxon>Burkholderiales</taxon>
        <taxon>Comamonadaceae</taxon>
        <taxon>Comamonas</taxon>
    </lineage>
</organism>
<dbReference type="EC" id="2.3.-.-" evidence="5"/>
<comment type="similarity">
    <text evidence="3">Belongs to the acetyltransferase family. RimJ subfamily.</text>
</comment>
<keyword evidence="6" id="KW-1185">Reference proteome</keyword>
<dbReference type="PANTHER" id="PTHR43792">
    <property type="entry name" value="GNAT FAMILY, PUTATIVE (AFU_ORTHOLOGUE AFUA_3G00765)-RELATED-RELATED"/>
    <property type="match status" value="1"/>
</dbReference>
<dbReference type="InterPro" id="IPR016181">
    <property type="entry name" value="Acyl_CoA_acyltransferase"/>
</dbReference>
<protein>
    <submittedName>
        <fullName evidence="5">GNAT family N-acetyltransferase</fullName>
        <ecNumber evidence="5">2.3.-.-</ecNumber>
    </submittedName>
</protein>
<dbReference type="InterPro" id="IPR000182">
    <property type="entry name" value="GNAT_dom"/>
</dbReference>
<accession>A0ABV4ICX7</accession>
<comment type="caution">
    <text evidence="5">The sequence shown here is derived from an EMBL/GenBank/DDBJ whole genome shotgun (WGS) entry which is preliminary data.</text>
</comment>
<dbReference type="Gene3D" id="3.40.630.30">
    <property type="match status" value="1"/>
</dbReference>
<reference evidence="5 6" key="1">
    <citation type="submission" date="2024-08" db="EMBL/GenBank/DDBJ databases">
        <authorList>
            <person name="Feng Z."/>
            <person name="Ronholm J."/>
        </authorList>
    </citation>
    <scope>NUCLEOTIDE SEQUENCE [LARGE SCALE GENOMIC DNA]</scope>
    <source>
        <strain evidence="5 6">4-AB0-8</strain>
    </source>
</reference>
<proteinExistence type="inferred from homology"/>
<keyword evidence="2 5" id="KW-0012">Acyltransferase</keyword>
<evidence type="ECO:0000313" key="5">
    <source>
        <dbReference type="EMBL" id="MEZ2738655.1"/>
    </source>
</evidence>
<feature type="domain" description="N-acetyltransferase" evidence="4">
    <location>
        <begin position="1"/>
        <end position="169"/>
    </location>
</feature>